<dbReference type="Pfam" id="PF21289">
    <property type="entry name" value="EDC4_C"/>
    <property type="match status" value="1"/>
</dbReference>
<keyword evidence="3" id="KW-0963">Cytoplasm</keyword>
<dbReference type="PANTHER" id="PTHR15598:SF5">
    <property type="entry name" value="ENHANCER OF MRNA-DECAPPING PROTEIN 4"/>
    <property type="match status" value="1"/>
</dbReference>
<dbReference type="SUPFAM" id="SSF50978">
    <property type="entry name" value="WD40 repeat-like"/>
    <property type="match status" value="1"/>
</dbReference>
<evidence type="ECO:0000259" key="8">
    <source>
        <dbReference type="Pfam" id="PF16529"/>
    </source>
</evidence>
<reference evidence="10" key="1">
    <citation type="journal article" date="2023" name="Insect Mol. Biol.">
        <title>Genome sequencing provides insights into the evolution of gene families encoding plant cell wall-degrading enzymes in longhorned beetles.</title>
        <authorList>
            <person name="Shin N.R."/>
            <person name="Okamura Y."/>
            <person name="Kirsch R."/>
            <person name="Pauchet Y."/>
        </authorList>
    </citation>
    <scope>NUCLEOTIDE SEQUENCE</scope>
    <source>
        <strain evidence="10">AMC_N1</strain>
    </source>
</reference>
<dbReference type="Gene3D" id="2.130.10.10">
    <property type="entry name" value="YVTN repeat-like/Quinoprotein amine dehydrogenase"/>
    <property type="match status" value="1"/>
</dbReference>
<evidence type="ECO:0000259" key="9">
    <source>
        <dbReference type="Pfam" id="PF21289"/>
    </source>
</evidence>
<dbReference type="Gene3D" id="1.10.220.100">
    <property type="entry name" value="conserved c-terminal region of ge- 1"/>
    <property type="match status" value="1"/>
</dbReference>
<keyword evidence="5" id="KW-0677">Repeat</keyword>
<sequence>MTSPRTGPKPNLIQNINYTGSETEFSTEVKGETVIVHCNQGVHNHGSSKVQLINRIDYNWEFRYYHGHLVAAHINEKVIAYGMKGKDGGMIRVTNLDTDLRALIKNLKEDIKDLAFAFSRDDIILGCVDSEGNILVYQIDDTPHSISYTLLLHVYHHEGNRPKTNYKLIWCPYLPSCDDDVDSTDDPEKMFVILNGNRAEVYNVGMLNGKYGKGPIDPDESYEGYIEINHTAELVDASFSSDGTAIAIASSDGYVKFFQLYMFDSEKQKCLHEWRPHDGEPLSSIIFIDNVLEYSSECWKFTITGANNNSEIKLWSCESWTCLQTVRFKVDPGSLVTGLYLNISIDYSGQYLVVSDINNRVLYVMQMRRNDKEQMVHVTTLTQFLLPAPFLSFHILEAVARKVAFAYGAGNDDLYDDRDDYDEEAEVTAVCLRMLVIQPKKFQVCHITFRPEALFNASAADAVCEKADDAEKVPKLDDLQSSVTLLIQQQSNKSSITLMTPNDFTSPGHDSRPGSVRAEEAPASAENVVDNLIDFERPQKDNFASGGSSPSREVQEILSLNNSNYSTQDYFDNLSKQEEPQKEYEADAMLFQEAAVASEMVWPKIPVVKENEIIKDEGLRKELRLSAGAESLSQLQAINYRINSLESIIREQNILIQKLHQDRVDKGEFAKELDCAMSKQHLQIAKLLESFIGMQKSKDRELQEQIVTLVTKSLSEKLQQVVSQEMKLIMPAIHSLIDSYRLQVDNQYSQKMSNTDLMLKENVAKAFNSKALADSLSVSVVNIVAPSLEKCYRDIISSSLIPSWERVCGQMFQQINETFTKGTKEYTASVENYMDRQRRVQEKGKDLIVQMQAVSDNMKSNADKLTSTLTSEINKQFNSVFKSMQDKLTFNIKEAVSEQIKQGFKTHASVIEDSVMNAVRSRAVTPSPNLDSHVATLTQIQQHLARANYDEAFQLALSAENLSYVIYLCERVDIQTLLGEKCLLQQSYLLALIQQLSVELHKNTELKLSYIRAAFLALSLDHHTTKHFIPKVLKELIKQLNGYVQSNPPLKHLTEARLIKMAVESMLNK</sequence>
<keyword evidence="11" id="KW-1185">Reference proteome</keyword>
<dbReference type="InterPro" id="IPR036322">
    <property type="entry name" value="WD40_repeat_dom_sf"/>
</dbReference>
<dbReference type="AlphaFoldDB" id="A0AAV8ZAZ7"/>
<organism evidence="10 11">
    <name type="scientific">Aromia moschata</name>
    <dbReference type="NCBI Taxonomy" id="1265417"/>
    <lineage>
        <taxon>Eukaryota</taxon>
        <taxon>Metazoa</taxon>
        <taxon>Ecdysozoa</taxon>
        <taxon>Arthropoda</taxon>
        <taxon>Hexapoda</taxon>
        <taxon>Insecta</taxon>
        <taxon>Pterygota</taxon>
        <taxon>Neoptera</taxon>
        <taxon>Endopterygota</taxon>
        <taxon>Coleoptera</taxon>
        <taxon>Polyphaga</taxon>
        <taxon>Cucujiformia</taxon>
        <taxon>Chrysomeloidea</taxon>
        <taxon>Cerambycidae</taxon>
        <taxon>Cerambycinae</taxon>
        <taxon>Callichromatini</taxon>
        <taxon>Aromia</taxon>
    </lineage>
</organism>
<keyword evidence="6" id="KW-0175">Coiled coil</keyword>
<gene>
    <name evidence="10" type="ORF">NQ318_020048</name>
</gene>
<dbReference type="Gene3D" id="6.10.140.270">
    <property type="match status" value="1"/>
</dbReference>
<feature type="region of interest" description="Disordered" evidence="7">
    <location>
        <begin position="503"/>
        <end position="523"/>
    </location>
</feature>
<dbReference type="InterPro" id="IPR044938">
    <property type="entry name" value="EDC4_C_sf"/>
</dbReference>
<evidence type="ECO:0000256" key="3">
    <source>
        <dbReference type="ARBA" id="ARBA00022490"/>
    </source>
</evidence>
<dbReference type="InterPro" id="IPR015943">
    <property type="entry name" value="WD40/YVTN_repeat-like_dom_sf"/>
</dbReference>
<evidence type="ECO:0000256" key="6">
    <source>
        <dbReference type="ARBA" id="ARBA00023054"/>
    </source>
</evidence>
<evidence type="ECO:0000256" key="5">
    <source>
        <dbReference type="ARBA" id="ARBA00022737"/>
    </source>
</evidence>
<dbReference type="GO" id="GO:0031087">
    <property type="term" value="P:deadenylation-independent decapping of nuclear-transcribed mRNA"/>
    <property type="evidence" value="ECO:0007669"/>
    <property type="project" value="InterPro"/>
</dbReference>
<dbReference type="Pfam" id="PF16529">
    <property type="entry name" value="Ge1_WD40"/>
    <property type="match status" value="1"/>
</dbReference>
<comment type="subcellular location">
    <subcellularLocation>
        <location evidence="1">Cytoplasm</location>
        <location evidence="1">P-body</location>
    </subcellularLocation>
</comment>
<comment type="caution">
    <text evidence="10">The sequence shown here is derived from an EMBL/GenBank/DDBJ whole genome shotgun (WGS) entry which is preliminary data.</text>
</comment>
<evidence type="ECO:0000256" key="4">
    <source>
        <dbReference type="ARBA" id="ARBA00022574"/>
    </source>
</evidence>
<evidence type="ECO:0008006" key="12">
    <source>
        <dbReference type="Google" id="ProtNLM"/>
    </source>
</evidence>
<keyword evidence="4" id="KW-0853">WD repeat</keyword>
<feature type="domain" description="Enhancer of mRNA-decapping protein 4 C-terminal" evidence="9">
    <location>
        <begin position="940"/>
        <end position="1059"/>
    </location>
</feature>
<dbReference type="InterPro" id="IPR045152">
    <property type="entry name" value="EDC4-like"/>
</dbReference>
<feature type="domain" description="Enhancer of mRNA-decapping protein 4 WD40 repeat region" evidence="8">
    <location>
        <begin position="46"/>
        <end position="371"/>
    </location>
</feature>
<evidence type="ECO:0000313" key="10">
    <source>
        <dbReference type="EMBL" id="KAJ8960755.1"/>
    </source>
</evidence>
<proteinExistence type="inferred from homology"/>
<dbReference type="PANTHER" id="PTHR15598">
    <property type="entry name" value="ENHANCER OF MRNA-DECAPPING PROTEIN 4"/>
    <property type="match status" value="1"/>
</dbReference>
<dbReference type="GO" id="GO:0000932">
    <property type="term" value="C:P-body"/>
    <property type="evidence" value="ECO:0007669"/>
    <property type="project" value="UniProtKB-SubCell"/>
</dbReference>
<dbReference type="EMBL" id="JAPWTK010000007">
    <property type="protein sequence ID" value="KAJ8960755.1"/>
    <property type="molecule type" value="Genomic_DNA"/>
</dbReference>
<dbReference type="Proteomes" id="UP001162162">
    <property type="component" value="Unassembled WGS sequence"/>
</dbReference>
<dbReference type="InterPro" id="IPR049404">
    <property type="entry name" value="EDC4_C"/>
</dbReference>
<evidence type="ECO:0000313" key="11">
    <source>
        <dbReference type="Proteomes" id="UP001162162"/>
    </source>
</evidence>
<comment type="similarity">
    <text evidence="2">Belongs to the WD repeat EDC4 family.</text>
</comment>
<accession>A0AAV8ZAZ7</accession>
<name>A0AAV8ZAZ7_9CUCU</name>
<evidence type="ECO:0000256" key="2">
    <source>
        <dbReference type="ARBA" id="ARBA00009639"/>
    </source>
</evidence>
<dbReference type="InterPro" id="IPR032401">
    <property type="entry name" value="EDC4_WD40"/>
</dbReference>
<evidence type="ECO:0000256" key="7">
    <source>
        <dbReference type="SAM" id="MobiDB-lite"/>
    </source>
</evidence>
<protein>
    <recommendedName>
        <fullName evidence="12">Enhancer of mRNA-decapping protein 4</fullName>
    </recommendedName>
</protein>
<feature type="compositionally biased region" description="Basic and acidic residues" evidence="7">
    <location>
        <begin position="509"/>
        <end position="520"/>
    </location>
</feature>
<evidence type="ECO:0000256" key="1">
    <source>
        <dbReference type="ARBA" id="ARBA00004201"/>
    </source>
</evidence>